<dbReference type="EMBL" id="JAVFKD010000016">
    <property type="protein sequence ID" value="KAK5987670.1"/>
    <property type="molecule type" value="Genomic_DNA"/>
</dbReference>
<accession>A0ABR0S699</accession>
<dbReference type="SUPFAM" id="SSF54637">
    <property type="entry name" value="Thioesterase/thiol ester dehydrase-isomerase"/>
    <property type="match status" value="1"/>
</dbReference>
<keyword evidence="1" id="KW-1133">Transmembrane helix</keyword>
<name>A0ABR0S699_9HYPO</name>
<dbReference type="InterPro" id="IPR052061">
    <property type="entry name" value="PTE-AB_protein"/>
</dbReference>
<reference evidence="3 4" key="1">
    <citation type="submission" date="2024-01" db="EMBL/GenBank/DDBJ databases">
        <title>Complete genome of Cladobotryum mycophilum ATHUM6906.</title>
        <authorList>
            <person name="Christinaki A.C."/>
            <person name="Myridakis A.I."/>
            <person name="Kouvelis V.N."/>
        </authorList>
    </citation>
    <scope>NUCLEOTIDE SEQUENCE [LARGE SCALE GENOMIC DNA]</scope>
    <source>
        <strain evidence="3 4">ATHUM6906</strain>
    </source>
</reference>
<organism evidence="3 4">
    <name type="scientific">Cladobotryum mycophilum</name>
    <dbReference type="NCBI Taxonomy" id="491253"/>
    <lineage>
        <taxon>Eukaryota</taxon>
        <taxon>Fungi</taxon>
        <taxon>Dikarya</taxon>
        <taxon>Ascomycota</taxon>
        <taxon>Pezizomycotina</taxon>
        <taxon>Sordariomycetes</taxon>
        <taxon>Hypocreomycetidae</taxon>
        <taxon>Hypocreales</taxon>
        <taxon>Hypocreaceae</taxon>
        <taxon>Cladobotryum</taxon>
    </lineage>
</organism>
<protein>
    <submittedName>
        <fullName evidence="3">UPF0644 protein PB2B4.06</fullName>
    </submittedName>
</protein>
<proteinExistence type="predicted"/>
<evidence type="ECO:0000256" key="1">
    <source>
        <dbReference type="SAM" id="Phobius"/>
    </source>
</evidence>
<dbReference type="Gene3D" id="3.10.129.10">
    <property type="entry name" value="Hotdog Thioesterase"/>
    <property type="match status" value="1"/>
</dbReference>
<evidence type="ECO:0000313" key="3">
    <source>
        <dbReference type="EMBL" id="KAK5987670.1"/>
    </source>
</evidence>
<feature type="domain" description="Thioesterase" evidence="2">
    <location>
        <begin position="175"/>
        <end position="243"/>
    </location>
</feature>
<dbReference type="Proteomes" id="UP001338125">
    <property type="component" value="Unassembled WGS sequence"/>
</dbReference>
<dbReference type="PANTHER" id="PTHR47260:SF7">
    <property type="entry name" value="THIOESTERASE FAMILY PROTEIN (AFU_ORTHOLOGUE AFUA_1G10800)"/>
    <property type="match status" value="1"/>
</dbReference>
<sequence length="276" mass="30103">MFSQQICRNGRRIGQMAWGQTQRSSLNASQRRCYAETAQGSRSGVGRGLGLVLYGLTFGGIGAAATWYNMMGKRLNGISDAETLRQFVPTDDETRRIEETINNLPMVKELRSRPGFKELRPHLKMAPEIQRQSLTAGSLRGHGKLVVPPYVWIEEGGKSLVCVGYVGDAVCGYPGKVHGGFLATMLDEGLARCCFGAVPHNVAVTARLEIDYRKPAQAGNFFVMRAKTTKVEGRKAWVEGHIETLPATGGTPVVLAEAKALFVSPKWAALLPKVLE</sequence>
<dbReference type="InterPro" id="IPR006683">
    <property type="entry name" value="Thioestr_dom"/>
</dbReference>
<keyword evidence="1" id="KW-0472">Membrane</keyword>
<dbReference type="PANTHER" id="PTHR47260">
    <property type="entry name" value="UPF0644 PROTEIN PB2B4.06"/>
    <property type="match status" value="1"/>
</dbReference>
<keyword evidence="4" id="KW-1185">Reference proteome</keyword>
<evidence type="ECO:0000259" key="2">
    <source>
        <dbReference type="Pfam" id="PF03061"/>
    </source>
</evidence>
<gene>
    <name evidence="3" type="ORF">PT974_11802</name>
</gene>
<dbReference type="Pfam" id="PF03061">
    <property type="entry name" value="4HBT"/>
    <property type="match status" value="1"/>
</dbReference>
<dbReference type="CDD" id="cd03443">
    <property type="entry name" value="PaaI_thioesterase"/>
    <property type="match status" value="1"/>
</dbReference>
<comment type="caution">
    <text evidence="3">The sequence shown here is derived from an EMBL/GenBank/DDBJ whole genome shotgun (WGS) entry which is preliminary data.</text>
</comment>
<keyword evidence="1" id="KW-0812">Transmembrane</keyword>
<dbReference type="InterPro" id="IPR029069">
    <property type="entry name" value="HotDog_dom_sf"/>
</dbReference>
<feature type="transmembrane region" description="Helical" evidence="1">
    <location>
        <begin position="51"/>
        <end position="70"/>
    </location>
</feature>
<evidence type="ECO:0000313" key="4">
    <source>
        <dbReference type="Proteomes" id="UP001338125"/>
    </source>
</evidence>